<keyword evidence="3" id="KW-0547">Nucleotide-binding</keyword>
<dbReference type="InterPro" id="IPR006544">
    <property type="entry name" value="P-type_TPase_V"/>
</dbReference>
<keyword evidence="5" id="KW-0460">Magnesium</keyword>
<keyword evidence="8" id="KW-1185">Reference proteome</keyword>
<evidence type="ECO:0000313" key="7">
    <source>
        <dbReference type="EMBL" id="CAB4024365.1"/>
    </source>
</evidence>
<evidence type="ECO:0000313" key="8">
    <source>
        <dbReference type="Proteomes" id="UP001152795"/>
    </source>
</evidence>
<evidence type="ECO:0000256" key="2">
    <source>
        <dbReference type="ARBA" id="ARBA00022723"/>
    </source>
</evidence>
<dbReference type="GO" id="GO:0005789">
    <property type="term" value="C:endoplasmic reticulum membrane"/>
    <property type="evidence" value="ECO:0007669"/>
    <property type="project" value="TreeGrafter"/>
</dbReference>
<sequence length="422" mass="47624">MSTFAVKLLKQLLMTCKRTDSVLDSNKDTAIKRQLEALKALTTEVETSRRGLEALKIEQKVNEDVVATWNSQVETELEKADDDKPSEASTKRIEMLMGSHLTRMETYDVIVQSLDNSFKMDAKLTKVDKNELLSIENPQYEHVKAKYPHLAQVNLTDNDKKDQLPIHVILSVGDYARIKTNQPPVVGEAGEPVAEYTKLGWFIMSPGNEIDRQTMFLTQTSHVDYEELCRLDVLGLKDSTEHDQDIVHAEFKEQLQRSASEGCVYTSYRVYTGECVGTERNYVDISRVLHASTWNTNYKKLQEMLKALDEMEESKVVRLGDASIASPFTSKHSSINSVCHIIKQGRCTLVTTLQMFKILALNALILAYSQSALYLDGIKFSDGIAAKLFSPFIQSGTPKTCQGFPIRVARLNDPQRLFLQSL</sequence>
<dbReference type="GO" id="GO:0006874">
    <property type="term" value="P:intracellular calcium ion homeostasis"/>
    <property type="evidence" value="ECO:0007669"/>
    <property type="project" value="TreeGrafter"/>
</dbReference>
<keyword evidence="2" id="KW-0479">Metal-binding</keyword>
<dbReference type="EMBL" id="CACRXK020012989">
    <property type="protein sequence ID" value="CAB4024365.1"/>
    <property type="molecule type" value="Genomic_DNA"/>
</dbReference>
<proteinExistence type="predicted"/>
<keyword evidence="4" id="KW-0067">ATP-binding</keyword>
<dbReference type="PANTHER" id="PTHR45630:SF7">
    <property type="entry name" value="ENDOPLASMIC RETICULUM TRANSMEMBRANE HELIX TRANSLOCASE"/>
    <property type="match status" value="1"/>
</dbReference>
<evidence type="ECO:0000256" key="3">
    <source>
        <dbReference type="ARBA" id="ARBA00022741"/>
    </source>
</evidence>
<dbReference type="AlphaFoldDB" id="A0A6S7IY15"/>
<comment type="caution">
    <text evidence="7">The sequence shown here is derived from an EMBL/GenBank/DDBJ whole genome shotgun (WGS) entry which is preliminary data.</text>
</comment>
<name>A0A6S7IY15_PARCT</name>
<comment type="subcellular location">
    <subcellularLocation>
        <location evidence="1">Membrane</location>
        <topology evidence="1">Multi-pass membrane protein</topology>
    </subcellularLocation>
</comment>
<dbReference type="Proteomes" id="UP001152795">
    <property type="component" value="Unassembled WGS sequence"/>
</dbReference>
<evidence type="ECO:0000256" key="1">
    <source>
        <dbReference type="ARBA" id="ARBA00004141"/>
    </source>
</evidence>
<dbReference type="GO" id="GO:0005524">
    <property type="term" value="F:ATP binding"/>
    <property type="evidence" value="ECO:0007669"/>
    <property type="project" value="UniProtKB-KW"/>
</dbReference>
<dbReference type="OrthoDB" id="5984638at2759"/>
<keyword evidence="6" id="KW-1278">Translocase</keyword>
<dbReference type="GO" id="GO:0019829">
    <property type="term" value="F:ATPase-coupled monoatomic cation transmembrane transporter activity"/>
    <property type="evidence" value="ECO:0007669"/>
    <property type="project" value="TreeGrafter"/>
</dbReference>
<evidence type="ECO:0000256" key="4">
    <source>
        <dbReference type="ARBA" id="ARBA00022840"/>
    </source>
</evidence>
<dbReference type="GO" id="GO:0015662">
    <property type="term" value="F:P-type ion transporter activity"/>
    <property type="evidence" value="ECO:0007669"/>
    <property type="project" value="TreeGrafter"/>
</dbReference>
<protein>
    <submittedName>
        <fullName evidence="7">Uncharacterized protein</fullName>
    </submittedName>
</protein>
<evidence type="ECO:0000256" key="6">
    <source>
        <dbReference type="ARBA" id="ARBA00022967"/>
    </source>
</evidence>
<dbReference type="GO" id="GO:0046872">
    <property type="term" value="F:metal ion binding"/>
    <property type="evidence" value="ECO:0007669"/>
    <property type="project" value="UniProtKB-KW"/>
</dbReference>
<dbReference type="PANTHER" id="PTHR45630">
    <property type="entry name" value="CATION-TRANSPORTING ATPASE-RELATED"/>
    <property type="match status" value="1"/>
</dbReference>
<evidence type="ECO:0000256" key="5">
    <source>
        <dbReference type="ARBA" id="ARBA00022842"/>
    </source>
</evidence>
<reference evidence="7" key="1">
    <citation type="submission" date="2020-04" db="EMBL/GenBank/DDBJ databases">
        <authorList>
            <person name="Alioto T."/>
            <person name="Alioto T."/>
            <person name="Gomez Garrido J."/>
        </authorList>
    </citation>
    <scope>NUCLEOTIDE SEQUENCE</scope>
    <source>
        <strain evidence="7">A484AB</strain>
    </source>
</reference>
<accession>A0A6S7IY15</accession>
<organism evidence="7 8">
    <name type="scientific">Paramuricea clavata</name>
    <name type="common">Red gorgonian</name>
    <name type="synonym">Violescent sea-whip</name>
    <dbReference type="NCBI Taxonomy" id="317549"/>
    <lineage>
        <taxon>Eukaryota</taxon>
        <taxon>Metazoa</taxon>
        <taxon>Cnidaria</taxon>
        <taxon>Anthozoa</taxon>
        <taxon>Octocorallia</taxon>
        <taxon>Malacalcyonacea</taxon>
        <taxon>Plexauridae</taxon>
        <taxon>Paramuricea</taxon>
    </lineage>
</organism>
<gene>
    <name evidence="7" type="ORF">PACLA_8A000963</name>
</gene>